<feature type="transmembrane region" description="Helical" evidence="1">
    <location>
        <begin position="135"/>
        <end position="155"/>
    </location>
</feature>
<evidence type="ECO:0000313" key="2">
    <source>
        <dbReference type="EMBL" id="AIK23032.1"/>
    </source>
</evidence>
<keyword evidence="1" id="KW-0812">Transmembrane</keyword>
<evidence type="ECO:0000313" key="3">
    <source>
        <dbReference type="Proteomes" id="UP000217939"/>
    </source>
</evidence>
<dbReference type="RefSeq" id="YP_009237256.1">
    <property type="nucleotide sequence ID" value="NC_029549.1"/>
</dbReference>
<dbReference type="Proteomes" id="UP000217939">
    <property type="component" value="Genome"/>
</dbReference>
<feature type="transmembrane region" description="Helical" evidence="1">
    <location>
        <begin position="206"/>
        <end position="224"/>
    </location>
</feature>
<dbReference type="EMBL" id="KJ939624">
    <property type="protein sequence ID" value="AIK23032.1"/>
    <property type="molecule type" value="Genomic_RNA"/>
</dbReference>
<accession>A0A076V7I7</accession>
<dbReference type="OrthoDB" id="3855at10239"/>
<sequence>MELDMLREQIKMNSKGINMNLKERMSSFKAMNNKSKIATIFIVVFSSIVLSKQTKISRSVSESCQETITTINGLDLICISGCKNINTELIKFNETCYKLSEGINFVNCCGNKLTTIKPSQINNCYGTLPHSWCDMLLIIKKFVLFVSTFVTVYMFKLPILHFMKLIDIMIGFVFKSKKQCITCNKKYKFYHTECNVPVSKKFDYNLIYYVLVFFILLSVTVVSADDSQFNTYDHGDYTEFIIKDIDRHISEFYDKQNHIRVTIDKSYMNFELQYNHDVLEKLSDTVTDMKHSCDSEKDCISMLSDKKTAKSIKKAHDGFSCLFSDAYVCASCGIKSQGFAEVYTVKQSKPTIIANMQINDGEKYKITIDSYEDYIDDNFYIRYLNPVETGLKTFLIKDNRAYTGNICLSPSVNCFGSHILKDGVTSFNYDPVLIDDGHWSKSAKLIRCTTNENMDLNQLNFVGFFDENTKSVHIDKNFGHFSVGVRKTMLLNDSKCEHEVSVIDVTSVGCFNCKYGFTASVKFHYISKRCGVINCKTETYRSRTYVNEDYNEVTTLHMFTDKPTGTITCNSMDFTYKLDNSIISSHYTKSYSSTSSQVELFSDVGKLIDHLSLDFKKKIFFIILVLISSYLTIKHVQNTIKHGSKALKIYRKKNDDYELVQHNFPKD</sequence>
<protein>
    <submittedName>
        <fullName evidence="2">Glycoprotein</fullName>
    </submittedName>
</protein>
<organism evidence="2 3">
    <name type="scientific">Emaravirus tritici</name>
    <dbReference type="NCBI Taxonomy" id="1980428"/>
    <lineage>
        <taxon>Viruses</taxon>
        <taxon>Riboviria</taxon>
        <taxon>Orthornavirae</taxon>
        <taxon>Negarnaviricota</taxon>
        <taxon>Polyploviricotina</taxon>
        <taxon>Bunyaviricetes</taxon>
        <taxon>Elliovirales</taxon>
        <taxon>Fimoviridae</taxon>
        <taxon>Emaravirus</taxon>
    </lineage>
</organism>
<keyword evidence="1" id="KW-0472">Membrane</keyword>
<dbReference type="KEGG" id="vg:26969567"/>
<keyword evidence="3" id="KW-1185">Reference proteome</keyword>
<reference evidence="2 3" key="1">
    <citation type="journal article" date="2014" name="J. Virol.">
        <title>An eriophyid mite-transmitted plant virus contains eight genomic RNA segments with unusual heterogeneity in the nucleocapsid protein.</title>
        <authorList>
            <person name="Tatineni S."/>
            <person name="McMechan A.J."/>
            <person name="Wosula E.N."/>
            <person name="Wegulo S.N."/>
            <person name="Graybosch R.A."/>
            <person name="French R."/>
            <person name="Hein G.L."/>
        </authorList>
    </citation>
    <scope>NUCLEOTIDE SEQUENCE [LARGE SCALE GENOMIC DNA]</scope>
    <source>
        <strain evidence="2">Nebraska</strain>
    </source>
</reference>
<name>A0A076V7I7_9VIRU</name>
<dbReference type="GeneID" id="26969567"/>
<proteinExistence type="predicted"/>
<evidence type="ECO:0000256" key="1">
    <source>
        <dbReference type="SAM" id="Phobius"/>
    </source>
</evidence>
<keyword evidence="1" id="KW-1133">Transmembrane helix</keyword>